<dbReference type="Proteomes" id="UP001174908">
    <property type="component" value="Unassembled WGS sequence"/>
</dbReference>
<evidence type="ECO:0000256" key="2">
    <source>
        <dbReference type="SAM" id="Phobius"/>
    </source>
</evidence>
<feature type="compositionally biased region" description="Basic and acidic residues" evidence="1">
    <location>
        <begin position="189"/>
        <end position="227"/>
    </location>
</feature>
<feature type="region of interest" description="Disordered" evidence="1">
    <location>
        <begin position="51"/>
        <end position="177"/>
    </location>
</feature>
<feature type="compositionally biased region" description="Basic and acidic residues" evidence="1">
    <location>
        <begin position="325"/>
        <end position="342"/>
    </location>
</feature>
<protein>
    <submittedName>
        <fullName evidence="3">Cell envelope integrity protein TolA</fullName>
    </submittedName>
</protein>
<dbReference type="SUPFAM" id="SSF74653">
    <property type="entry name" value="TolA/TonB C-terminal domain"/>
    <property type="match status" value="1"/>
</dbReference>
<keyword evidence="2" id="KW-1133">Transmembrane helix</keyword>
<reference evidence="3" key="1">
    <citation type="submission" date="2023-06" db="EMBL/GenBank/DDBJ databases">
        <authorList>
            <person name="Jiang Y."/>
            <person name="Liu Q."/>
        </authorList>
    </citation>
    <scope>NUCLEOTIDE SEQUENCE</scope>
    <source>
        <strain evidence="3">CGMCC 1.12089</strain>
    </source>
</reference>
<keyword evidence="2" id="KW-0472">Membrane</keyword>
<evidence type="ECO:0000313" key="4">
    <source>
        <dbReference type="Proteomes" id="UP001174908"/>
    </source>
</evidence>
<feature type="region of interest" description="Disordered" evidence="1">
    <location>
        <begin position="189"/>
        <end position="272"/>
    </location>
</feature>
<dbReference type="RefSeq" id="WP_286660944.1">
    <property type="nucleotide sequence ID" value="NZ_JASZYV010000003.1"/>
</dbReference>
<proteinExistence type="predicted"/>
<dbReference type="NCBIfam" id="TIGR02794">
    <property type="entry name" value="tolA_full"/>
    <property type="match status" value="1"/>
</dbReference>
<evidence type="ECO:0000313" key="3">
    <source>
        <dbReference type="EMBL" id="MDM0045836.1"/>
    </source>
</evidence>
<keyword evidence="4" id="KW-1185">Reference proteome</keyword>
<gene>
    <name evidence="3" type="primary">tolA</name>
    <name evidence="3" type="ORF">QTH91_15215</name>
</gene>
<comment type="caution">
    <text evidence="3">The sequence shown here is derived from an EMBL/GenBank/DDBJ whole genome shotgun (WGS) entry which is preliminary data.</text>
</comment>
<dbReference type="EMBL" id="JASZYV010000003">
    <property type="protein sequence ID" value="MDM0045836.1"/>
    <property type="molecule type" value="Genomic_DNA"/>
</dbReference>
<keyword evidence="2" id="KW-0812">Transmembrane</keyword>
<feature type="compositionally biased region" description="Basic and acidic residues" evidence="1">
    <location>
        <begin position="125"/>
        <end position="177"/>
    </location>
</feature>
<feature type="region of interest" description="Disordered" evidence="1">
    <location>
        <begin position="320"/>
        <end position="345"/>
    </location>
</feature>
<feature type="transmembrane region" description="Helical" evidence="2">
    <location>
        <begin position="21"/>
        <end position="40"/>
    </location>
</feature>
<evidence type="ECO:0000256" key="1">
    <source>
        <dbReference type="SAM" id="MobiDB-lite"/>
    </source>
</evidence>
<dbReference type="PRINTS" id="PR01217">
    <property type="entry name" value="PRICHEXTENSN"/>
</dbReference>
<organism evidence="3 4">
    <name type="scientific">Variovorax dokdonensis</name>
    <dbReference type="NCBI Taxonomy" id="344883"/>
    <lineage>
        <taxon>Bacteria</taxon>
        <taxon>Pseudomonadati</taxon>
        <taxon>Pseudomonadota</taxon>
        <taxon>Betaproteobacteria</taxon>
        <taxon>Burkholderiales</taxon>
        <taxon>Comamonadaceae</taxon>
        <taxon>Variovorax</taxon>
    </lineage>
</organism>
<name>A0ABT7ND04_9BURK</name>
<accession>A0ABT7ND04</accession>
<sequence length="357" mass="38960">MSLAADRPEFAPPPQRGTTRALILALIAHALLIAALTWGVRWKRDSENAAVEAELWSSTVQRAAPRAVSPPTPPTPPVPPTPAPPPAPEPPPPPPPPPAPAPTPPAPPPPAPAPAPAPAPDIALQEEKRRQAELKRQQEYEDQKRRAQEEYQKRIAEEKRVAEQKKAEQKKLEEQKRVEEQKLAEQKKLEEQKKAEQQKLAEQKKLEEQKKAEQQKLAEQKKKEEAAKQAAAQAAKDRADQLKRLQAMAGTGSESSTGQAARSSGPSGSYGARIASAVRPNITYPDADTVRGNPATEFDVKLAPDGTIVDIKMVRSSGVPGWDQAAERGLRKTDKLPRDTDGRVPPAMRIALRPKDN</sequence>
<feature type="compositionally biased region" description="Pro residues" evidence="1">
    <location>
        <begin position="68"/>
        <end position="119"/>
    </location>
</feature>
<dbReference type="Pfam" id="PF13103">
    <property type="entry name" value="TonB_2"/>
    <property type="match status" value="1"/>
</dbReference>
<feature type="compositionally biased region" description="Polar residues" evidence="1">
    <location>
        <begin position="252"/>
        <end position="267"/>
    </location>
</feature>
<dbReference type="InterPro" id="IPR014161">
    <property type="entry name" value="Tol-Pal_TolA"/>
</dbReference>